<dbReference type="GO" id="GO:0016491">
    <property type="term" value="F:oxidoreductase activity"/>
    <property type="evidence" value="ECO:0007669"/>
    <property type="project" value="UniProtKB-KW"/>
</dbReference>
<dbReference type="Pfam" id="PF01011">
    <property type="entry name" value="PQQ"/>
    <property type="match status" value="2"/>
</dbReference>
<keyword evidence="3 8" id="KW-0349">Heme</keyword>
<dbReference type="GO" id="GO:0046872">
    <property type="term" value="F:metal ion binding"/>
    <property type="evidence" value="ECO:0007669"/>
    <property type="project" value="UniProtKB-KW"/>
</dbReference>
<dbReference type="InterPro" id="IPR018391">
    <property type="entry name" value="PQQ_b-propeller_rpt"/>
</dbReference>
<evidence type="ECO:0000313" key="12">
    <source>
        <dbReference type="Proteomes" id="UP000621856"/>
    </source>
</evidence>
<evidence type="ECO:0000256" key="5">
    <source>
        <dbReference type="ARBA" id="ARBA00022729"/>
    </source>
</evidence>
<comment type="similarity">
    <text evidence="2">Belongs to the bacterial PQQ dehydrogenase family.</text>
</comment>
<evidence type="ECO:0000256" key="4">
    <source>
        <dbReference type="ARBA" id="ARBA00022723"/>
    </source>
</evidence>
<dbReference type="EMBL" id="VCJR02000001">
    <property type="protein sequence ID" value="NHK27645.1"/>
    <property type="molecule type" value="Genomic_DNA"/>
</dbReference>
<evidence type="ECO:0000256" key="7">
    <source>
        <dbReference type="ARBA" id="ARBA00023004"/>
    </source>
</evidence>
<dbReference type="AlphaFoldDB" id="A0A8J3A1R5"/>
<dbReference type="InterPro" id="IPR036909">
    <property type="entry name" value="Cyt_c-like_dom_sf"/>
</dbReference>
<keyword evidence="7 8" id="KW-0408">Iron</keyword>
<evidence type="ECO:0000256" key="1">
    <source>
        <dbReference type="ARBA" id="ARBA00001931"/>
    </source>
</evidence>
<dbReference type="Proteomes" id="UP000621856">
    <property type="component" value="Unassembled WGS sequence"/>
</dbReference>
<keyword evidence="6" id="KW-0560">Oxidoreductase</keyword>
<comment type="cofactor">
    <cofactor evidence="1">
        <name>pyrroloquinoline quinone</name>
        <dbReference type="ChEBI" id="CHEBI:58442"/>
    </cofactor>
</comment>
<dbReference type="SMART" id="SM00564">
    <property type="entry name" value="PQQ"/>
    <property type="match status" value="5"/>
</dbReference>
<evidence type="ECO:0000256" key="6">
    <source>
        <dbReference type="ARBA" id="ARBA00023002"/>
    </source>
</evidence>
<dbReference type="SUPFAM" id="SSF46626">
    <property type="entry name" value="Cytochrome c"/>
    <property type="match status" value="1"/>
</dbReference>
<evidence type="ECO:0000256" key="8">
    <source>
        <dbReference type="PROSITE-ProRule" id="PRU00433"/>
    </source>
</evidence>
<proteinExistence type="inferred from homology"/>
<evidence type="ECO:0000313" key="10">
    <source>
        <dbReference type="EMBL" id="GGH96068.1"/>
    </source>
</evidence>
<reference evidence="11 13" key="2">
    <citation type="submission" date="2020-02" db="EMBL/GenBank/DDBJ databases">
        <title>Genome sequence of Parvularcula flava strain NH6-79.</title>
        <authorList>
            <person name="Abdul Karim M.H."/>
            <person name="Lam M.Q."/>
            <person name="Chen S.J."/>
            <person name="Yahya A."/>
            <person name="Shahir S."/>
            <person name="Shamsir M.S."/>
            <person name="Chong C.S."/>
        </authorList>
    </citation>
    <scope>NUCLEOTIDE SEQUENCE [LARGE SCALE GENOMIC DNA]</scope>
    <source>
        <strain evidence="11 13">NH6-79</strain>
    </source>
</reference>
<protein>
    <submittedName>
        <fullName evidence="11">PQQ-binding-like beta-propeller repeat protein</fullName>
    </submittedName>
</protein>
<dbReference type="PANTHER" id="PTHR32303:SF4">
    <property type="entry name" value="QUINOPROTEIN GLUCOSE DEHYDROGENASE"/>
    <property type="match status" value="1"/>
</dbReference>
<evidence type="ECO:0000313" key="13">
    <source>
        <dbReference type="Proteomes" id="UP000818603"/>
    </source>
</evidence>
<accession>A0A8J3A1R5</accession>
<dbReference type="RefSeq" id="WP_155138766.1">
    <property type="nucleotide sequence ID" value="NZ_BMGZ01000001.1"/>
</dbReference>
<evidence type="ECO:0000256" key="3">
    <source>
        <dbReference type="ARBA" id="ARBA00022617"/>
    </source>
</evidence>
<reference evidence="10" key="1">
    <citation type="journal article" date="2014" name="Int. J. Syst. Evol. Microbiol.">
        <title>Complete genome sequence of Corynebacterium casei LMG S-19264T (=DSM 44701T), isolated from a smear-ripened cheese.</title>
        <authorList>
            <consortium name="US DOE Joint Genome Institute (JGI-PGF)"/>
            <person name="Walter F."/>
            <person name="Albersmeier A."/>
            <person name="Kalinowski J."/>
            <person name="Ruckert C."/>
        </authorList>
    </citation>
    <scope>NUCLEOTIDE SEQUENCE</scope>
    <source>
        <strain evidence="10">CGMCC 1.14984</strain>
    </source>
</reference>
<feature type="domain" description="Cytochrome c" evidence="9">
    <location>
        <begin position="479"/>
        <end position="555"/>
    </location>
</feature>
<dbReference type="InterPro" id="IPR011047">
    <property type="entry name" value="Quinoprotein_ADH-like_sf"/>
</dbReference>
<reference evidence="10" key="3">
    <citation type="submission" date="2020-09" db="EMBL/GenBank/DDBJ databases">
        <authorList>
            <person name="Sun Q."/>
            <person name="Zhou Y."/>
        </authorList>
    </citation>
    <scope>NUCLEOTIDE SEQUENCE</scope>
    <source>
        <strain evidence="10">CGMCC 1.14984</strain>
    </source>
</reference>
<dbReference type="GO" id="GO:0009055">
    <property type="term" value="F:electron transfer activity"/>
    <property type="evidence" value="ECO:0007669"/>
    <property type="project" value="InterPro"/>
</dbReference>
<dbReference type="SUPFAM" id="SSF50998">
    <property type="entry name" value="Quinoprotein alcohol dehydrogenase-like"/>
    <property type="match status" value="1"/>
</dbReference>
<dbReference type="Proteomes" id="UP000818603">
    <property type="component" value="Unassembled WGS sequence"/>
</dbReference>
<dbReference type="EMBL" id="BMGZ01000001">
    <property type="protein sequence ID" value="GGH96068.1"/>
    <property type="molecule type" value="Genomic_DNA"/>
</dbReference>
<evidence type="ECO:0000256" key="2">
    <source>
        <dbReference type="ARBA" id="ARBA00008156"/>
    </source>
</evidence>
<keyword evidence="13" id="KW-1185">Reference proteome</keyword>
<keyword evidence="5" id="KW-0732">Signal</keyword>
<dbReference type="PROSITE" id="PS51257">
    <property type="entry name" value="PROKAR_LIPOPROTEIN"/>
    <property type="match status" value="1"/>
</dbReference>
<dbReference type="InterPro" id="IPR009056">
    <property type="entry name" value="Cyt_c-like_dom"/>
</dbReference>
<dbReference type="GO" id="GO:0020037">
    <property type="term" value="F:heme binding"/>
    <property type="evidence" value="ECO:0007669"/>
    <property type="project" value="InterPro"/>
</dbReference>
<dbReference type="Gene3D" id="2.140.10.10">
    <property type="entry name" value="Quinoprotein alcohol dehydrogenase-like superfamily"/>
    <property type="match status" value="2"/>
</dbReference>
<dbReference type="Gene3D" id="1.10.760.10">
    <property type="entry name" value="Cytochrome c-like domain"/>
    <property type="match status" value="1"/>
</dbReference>
<keyword evidence="4 8" id="KW-0479">Metal-binding</keyword>
<gene>
    <name evidence="11" type="ORF">FF098_007010</name>
    <name evidence="10" type="ORF">GCM10011355_14100</name>
</gene>
<organism evidence="10 12">
    <name type="scientific">Aquisalinus luteolus</name>
    <dbReference type="NCBI Taxonomy" id="1566827"/>
    <lineage>
        <taxon>Bacteria</taxon>
        <taxon>Pseudomonadati</taxon>
        <taxon>Pseudomonadota</taxon>
        <taxon>Alphaproteobacteria</taxon>
        <taxon>Parvularculales</taxon>
        <taxon>Parvularculaceae</taxon>
        <taxon>Aquisalinus</taxon>
    </lineage>
</organism>
<evidence type="ECO:0000313" key="11">
    <source>
        <dbReference type="EMBL" id="NHK27645.1"/>
    </source>
</evidence>
<dbReference type="PROSITE" id="PS51007">
    <property type="entry name" value="CYTC"/>
    <property type="match status" value="1"/>
</dbReference>
<evidence type="ECO:0000259" key="9">
    <source>
        <dbReference type="PROSITE" id="PS51007"/>
    </source>
</evidence>
<name>A0A8J3A1R5_9PROT</name>
<dbReference type="InterPro" id="IPR002372">
    <property type="entry name" value="PQQ_rpt_dom"/>
</dbReference>
<sequence>MRYFVITALVASLAACGAPQGEEEKSVTPDVVEESVEVSQWLYGGGNAHQKYAPFEEINRETVGLLQVAWTYDTGEDGQAGTMHSTPLAAGDMLYVAGPEGGIHALNPVTGEPRWVFNFPYPEETNTWFKGAPRGLMYWSDGGEARVFGIAGRYVFSVDAKTGELDDAFGQGGAINLAEGLGRDPAMVDAELGTPGVIHADTMVLGTRMGEQLPTAPGHIRAYDVRTGEMKWIFHTIPQPGEYGHETWPEDAWLYAGGVNNWSGMALDEARGIVYLGTGSAASDFYGADRHGDNLFANSILALDVETGKRVWHRQLVKHDLWDRDIPAPPTLATLTIDGQSVDALIQITKTGHIWVLDRETGEALFPLEEVEVPPSSLPGEQVVSPQIVPMLPEPFVRQDFVVTDRTPEARAAVEDQIAAFDQHHPFRPPSLAGQAIFPGMDGGGEWGGGAFDPETGYFFVNANEVPWILKMKENPDRAELGRASDLYGAMCATCHGVDKAGTGEFPSLEGLEARYALADVEEIISSGYGRMPGFAAALEPEAISALAAHLLTGENAAIDSDMVRDQPFDTRFVIDGYNKLLDPDGYPANAPPWGTLTAIDLSSGEHVWRRPLGQYPELVADGMADTGSENYGGPVVTAGGIVFIGATVKDRTFRAFDKATGELLWSHELPQSGVGTPAVYEADGRQFVVTPAGGARRGERGSSYVAFSLPESEEEAAP</sequence>
<dbReference type="PANTHER" id="PTHR32303">
    <property type="entry name" value="QUINOPROTEIN ALCOHOL DEHYDROGENASE (CYTOCHROME C)"/>
    <property type="match status" value="1"/>
</dbReference>
<comment type="caution">
    <text evidence="10">The sequence shown here is derived from an EMBL/GenBank/DDBJ whole genome shotgun (WGS) entry which is preliminary data.</text>
</comment>